<feature type="region of interest" description="Disordered" evidence="1">
    <location>
        <begin position="39"/>
        <end position="71"/>
    </location>
</feature>
<reference evidence="3" key="1">
    <citation type="journal article" date="2023" name="Proc. Natl. Acad. Sci. U.S.A.">
        <title>Genomic and structural basis for evolution of tropane alkaloid biosynthesis.</title>
        <authorList>
            <person name="Wanga Y.-J."/>
            <person name="Taina T."/>
            <person name="Yua J.-Y."/>
            <person name="Lia J."/>
            <person name="Xua B."/>
            <person name="Chenc J."/>
            <person name="D'Auriad J.C."/>
            <person name="Huanga J.-P."/>
            <person name="Huanga S.-X."/>
        </authorList>
    </citation>
    <scope>NUCLEOTIDE SEQUENCE [LARGE SCALE GENOMIC DNA]</scope>
    <source>
        <strain evidence="3">cv. KIB-2019</strain>
    </source>
</reference>
<dbReference type="OrthoDB" id="1733769at2759"/>
<organism evidence="2 3">
    <name type="scientific">Anisodus acutangulus</name>
    <dbReference type="NCBI Taxonomy" id="402998"/>
    <lineage>
        <taxon>Eukaryota</taxon>
        <taxon>Viridiplantae</taxon>
        <taxon>Streptophyta</taxon>
        <taxon>Embryophyta</taxon>
        <taxon>Tracheophyta</taxon>
        <taxon>Spermatophyta</taxon>
        <taxon>Magnoliopsida</taxon>
        <taxon>eudicotyledons</taxon>
        <taxon>Gunneridae</taxon>
        <taxon>Pentapetalae</taxon>
        <taxon>asterids</taxon>
        <taxon>lamiids</taxon>
        <taxon>Solanales</taxon>
        <taxon>Solanaceae</taxon>
        <taxon>Solanoideae</taxon>
        <taxon>Hyoscyameae</taxon>
        <taxon>Anisodus</taxon>
    </lineage>
</organism>
<evidence type="ECO:0000313" key="3">
    <source>
        <dbReference type="Proteomes" id="UP001152561"/>
    </source>
</evidence>
<accession>A0A9Q1MCB1</accession>
<dbReference type="EMBL" id="JAJAGQ010000009">
    <property type="protein sequence ID" value="KAJ8554504.1"/>
    <property type="molecule type" value="Genomic_DNA"/>
</dbReference>
<gene>
    <name evidence="2" type="ORF">K7X08_025182</name>
</gene>
<sequence>MGSSVETFLMQHKDYPDAGKLMLTAVMLGNVHSDIISIVEEEGPTPMERKDESSSTASVAKESSSEKSKAESVEFYLELDLGRFEIDQIQLAIRPSLSEWEKGANVALEIWFGTTTEESSGPHP</sequence>
<dbReference type="AlphaFoldDB" id="A0A9Q1MCB1"/>
<protein>
    <submittedName>
        <fullName evidence="2">Uncharacterized protein</fullName>
    </submittedName>
</protein>
<comment type="caution">
    <text evidence="2">The sequence shown here is derived from an EMBL/GenBank/DDBJ whole genome shotgun (WGS) entry which is preliminary data.</text>
</comment>
<keyword evidence="3" id="KW-1185">Reference proteome</keyword>
<evidence type="ECO:0000313" key="2">
    <source>
        <dbReference type="EMBL" id="KAJ8554504.1"/>
    </source>
</evidence>
<dbReference type="Proteomes" id="UP001152561">
    <property type="component" value="Unassembled WGS sequence"/>
</dbReference>
<name>A0A9Q1MCB1_9SOLA</name>
<evidence type="ECO:0000256" key="1">
    <source>
        <dbReference type="SAM" id="MobiDB-lite"/>
    </source>
</evidence>
<proteinExistence type="predicted"/>